<name>A0A511DP98_9PSEU</name>
<dbReference type="InterPro" id="IPR011701">
    <property type="entry name" value="MFS"/>
</dbReference>
<feature type="domain" description="Major facilitator superfamily (MFS) profile" evidence="6">
    <location>
        <begin position="1"/>
        <end position="376"/>
    </location>
</feature>
<reference evidence="7 8" key="1">
    <citation type="submission" date="2019-07" db="EMBL/GenBank/DDBJ databases">
        <title>Whole genome shotgun sequence of Pseudonocardia sulfidoxydans NBRC 16205.</title>
        <authorList>
            <person name="Hosoyama A."/>
            <person name="Uohara A."/>
            <person name="Ohji S."/>
            <person name="Ichikawa N."/>
        </authorList>
    </citation>
    <scope>NUCLEOTIDE SEQUENCE [LARGE SCALE GENOMIC DNA]</scope>
    <source>
        <strain evidence="7 8">NBRC 16205</strain>
    </source>
</reference>
<keyword evidence="4 5" id="KW-0472">Membrane</keyword>
<organism evidence="7 8">
    <name type="scientific">Pseudonocardia sulfidoxydans NBRC 16205</name>
    <dbReference type="NCBI Taxonomy" id="1223511"/>
    <lineage>
        <taxon>Bacteria</taxon>
        <taxon>Bacillati</taxon>
        <taxon>Actinomycetota</taxon>
        <taxon>Actinomycetes</taxon>
        <taxon>Pseudonocardiales</taxon>
        <taxon>Pseudonocardiaceae</taxon>
        <taxon>Pseudonocardia</taxon>
    </lineage>
</organism>
<dbReference type="InterPro" id="IPR020846">
    <property type="entry name" value="MFS_dom"/>
</dbReference>
<keyword evidence="8" id="KW-1185">Reference proteome</keyword>
<comment type="caution">
    <text evidence="7">The sequence shown here is derived from an EMBL/GenBank/DDBJ whole genome shotgun (WGS) entry which is preliminary data.</text>
</comment>
<dbReference type="CDD" id="cd17324">
    <property type="entry name" value="MFS_NepI_like"/>
    <property type="match status" value="1"/>
</dbReference>
<dbReference type="Proteomes" id="UP000321685">
    <property type="component" value="Unassembled WGS sequence"/>
</dbReference>
<accession>A0A511DP98</accession>
<dbReference type="Gene3D" id="1.20.1250.20">
    <property type="entry name" value="MFS general substrate transporter like domains"/>
    <property type="match status" value="1"/>
</dbReference>
<feature type="transmembrane region" description="Helical" evidence="5">
    <location>
        <begin position="148"/>
        <end position="167"/>
    </location>
</feature>
<dbReference type="InterPro" id="IPR036259">
    <property type="entry name" value="MFS_trans_sf"/>
</dbReference>
<feature type="transmembrane region" description="Helical" evidence="5">
    <location>
        <begin position="121"/>
        <end position="142"/>
    </location>
</feature>
<evidence type="ECO:0000313" key="8">
    <source>
        <dbReference type="Proteomes" id="UP000321685"/>
    </source>
</evidence>
<sequence length="391" mass="39897">MTFATGAIVANLYYAQPLEATLAEHFGASTGAVGAALTVIQVAYAVGLATVVPLGDLLQRRRLVVGVLGLTVAGLVVAASAPSLAVLGSAFAVIGVTAVAAQVLVPFAAQLARPGEQGRTVGTVMSGLLIGVLVARVVSGLVADWLGWRAVFVLAAVLTAVCAFTLWRTLPVVAPSVRASYPRLLGSVLGLVRDQPVLRLRMVYGATSYASFGALWTSIGFLLAGPPFDLSDAQIGLFALFGVAGALMARFAGRLADRGLTHPMTGAALASTAASFVLVWFGAHSLVVLAVGIVVFDLALQGCHITNQSVVFALAPEARSRLNTAYMTSYFVGGATGSGLSAALYAAHGWTGVVVVGAAFPTLGFLVWLGEAVARARTGFGLSPAAEASRS</sequence>
<dbReference type="EMBL" id="BJVJ01000078">
    <property type="protein sequence ID" value="GEL26187.1"/>
    <property type="molecule type" value="Genomic_DNA"/>
</dbReference>
<dbReference type="AlphaFoldDB" id="A0A511DP98"/>
<dbReference type="OrthoDB" id="9815356at2"/>
<evidence type="ECO:0000256" key="1">
    <source>
        <dbReference type="ARBA" id="ARBA00004651"/>
    </source>
</evidence>
<feature type="transmembrane region" description="Helical" evidence="5">
    <location>
        <begin position="203"/>
        <end position="223"/>
    </location>
</feature>
<protein>
    <submittedName>
        <fullName evidence="7">Permease</fullName>
    </submittedName>
</protein>
<evidence type="ECO:0000256" key="3">
    <source>
        <dbReference type="ARBA" id="ARBA00022989"/>
    </source>
</evidence>
<dbReference type="PANTHER" id="PTHR42910:SF1">
    <property type="entry name" value="MAJOR FACILITATOR SUPERFAMILY (MFS) PROFILE DOMAIN-CONTAINING PROTEIN"/>
    <property type="match status" value="1"/>
</dbReference>
<evidence type="ECO:0000259" key="6">
    <source>
        <dbReference type="PROSITE" id="PS50850"/>
    </source>
</evidence>
<feature type="transmembrane region" description="Helical" evidence="5">
    <location>
        <begin position="63"/>
        <end position="81"/>
    </location>
</feature>
<evidence type="ECO:0000256" key="5">
    <source>
        <dbReference type="SAM" id="Phobius"/>
    </source>
</evidence>
<feature type="transmembrane region" description="Helical" evidence="5">
    <location>
        <begin position="32"/>
        <end position="51"/>
    </location>
</feature>
<feature type="transmembrane region" description="Helical" evidence="5">
    <location>
        <begin position="235"/>
        <end position="252"/>
    </location>
</feature>
<dbReference type="Pfam" id="PF07690">
    <property type="entry name" value="MFS_1"/>
    <property type="match status" value="1"/>
</dbReference>
<keyword evidence="3 5" id="KW-1133">Transmembrane helix</keyword>
<evidence type="ECO:0000256" key="2">
    <source>
        <dbReference type="ARBA" id="ARBA00022692"/>
    </source>
</evidence>
<dbReference type="PANTHER" id="PTHR42910">
    <property type="entry name" value="TRANSPORTER SCO4007-RELATED"/>
    <property type="match status" value="1"/>
</dbReference>
<proteinExistence type="predicted"/>
<dbReference type="GO" id="GO:0005886">
    <property type="term" value="C:plasma membrane"/>
    <property type="evidence" value="ECO:0007669"/>
    <property type="project" value="UniProtKB-SubCell"/>
</dbReference>
<gene>
    <name evidence="7" type="ORF">PSU4_51410</name>
</gene>
<dbReference type="PROSITE" id="PS50850">
    <property type="entry name" value="MFS"/>
    <property type="match status" value="1"/>
</dbReference>
<evidence type="ECO:0000313" key="7">
    <source>
        <dbReference type="EMBL" id="GEL26187.1"/>
    </source>
</evidence>
<dbReference type="GO" id="GO:0022857">
    <property type="term" value="F:transmembrane transporter activity"/>
    <property type="evidence" value="ECO:0007669"/>
    <property type="project" value="InterPro"/>
</dbReference>
<feature type="transmembrane region" description="Helical" evidence="5">
    <location>
        <begin position="353"/>
        <end position="374"/>
    </location>
</feature>
<feature type="transmembrane region" description="Helical" evidence="5">
    <location>
        <begin position="87"/>
        <end position="109"/>
    </location>
</feature>
<keyword evidence="2 5" id="KW-0812">Transmembrane</keyword>
<evidence type="ECO:0000256" key="4">
    <source>
        <dbReference type="ARBA" id="ARBA00023136"/>
    </source>
</evidence>
<dbReference type="SUPFAM" id="SSF103473">
    <property type="entry name" value="MFS general substrate transporter"/>
    <property type="match status" value="1"/>
</dbReference>
<comment type="subcellular location">
    <subcellularLocation>
        <location evidence="1">Cell membrane</location>
        <topology evidence="1">Multi-pass membrane protein</topology>
    </subcellularLocation>
</comment>